<dbReference type="PROSITE" id="PS51352">
    <property type="entry name" value="THIOREDOXIN_2"/>
    <property type="match status" value="1"/>
</dbReference>
<dbReference type="InterPro" id="IPR025380">
    <property type="entry name" value="DUF4369"/>
</dbReference>
<dbReference type="Pfam" id="PF14289">
    <property type="entry name" value="DUF4369"/>
    <property type="match status" value="1"/>
</dbReference>
<dbReference type="Pfam" id="PF00578">
    <property type="entry name" value="AhpC-TSA"/>
    <property type="match status" value="1"/>
</dbReference>
<evidence type="ECO:0000313" key="7">
    <source>
        <dbReference type="Proteomes" id="UP000249645"/>
    </source>
</evidence>
<evidence type="ECO:0000256" key="4">
    <source>
        <dbReference type="ARBA" id="ARBA00023284"/>
    </source>
</evidence>
<evidence type="ECO:0000313" key="6">
    <source>
        <dbReference type="EMBL" id="PZP50402.1"/>
    </source>
</evidence>
<dbReference type="InterPro" id="IPR013766">
    <property type="entry name" value="Thioredoxin_domain"/>
</dbReference>
<feature type="domain" description="Thioredoxin" evidence="5">
    <location>
        <begin position="218"/>
        <end position="356"/>
    </location>
</feature>
<dbReference type="PANTHER" id="PTHR42852:SF6">
    <property type="entry name" value="THIOL:DISULFIDE INTERCHANGE PROTEIN DSBE"/>
    <property type="match status" value="1"/>
</dbReference>
<dbReference type="PANTHER" id="PTHR42852">
    <property type="entry name" value="THIOL:DISULFIDE INTERCHANGE PROTEIN DSBE"/>
    <property type="match status" value="1"/>
</dbReference>
<organism evidence="6 7">
    <name type="scientific">Pseudopedobacter saltans</name>
    <dbReference type="NCBI Taxonomy" id="151895"/>
    <lineage>
        <taxon>Bacteria</taxon>
        <taxon>Pseudomonadati</taxon>
        <taxon>Bacteroidota</taxon>
        <taxon>Sphingobacteriia</taxon>
        <taxon>Sphingobacteriales</taxon>
        <taxon>Sphingobacteriaceae</taxon>
        <taxon>Pseudopedobacter</taxon>
    </lineage>
</organism>
<gene>
    <name evidence="6" type="ORF">DI598_05670</name>
</gene>
<dbReference type="GO" id="GO:0016209">
    <property type="term" value="F:antioxidant activity"/>
    <property type="evidence" value="ECO:0007669"/>
    <property type="project" value="InterPro"/>
</dbReference>
<comment type="caution">
    <text evidence="6">The sequence shown here is derived from an EMBL/GenBank/DDBJ whole genome shotgun (WGS) entry which is preliminary data.</text>
</comment>
<dbReference type="GO" id="GO:0030313">
    <property type="term" value="C:cell envelope"/>
    <property type="evidence" value="ECO:0007669"/>
    <property type="project" value="UniProtKB-SubCell"/>
</dbReference>
<keyword evidence="4" id="KW-0676">Redox-active center</keyword>
<dbReference type="InterPro" id="IPR050553">
    <property type="entry name" value="Thioredoxin_ResA/DsbE_sf"/>
</dbReference>
<dbReference type="GO" id="GO:0016491">
    <property type="term" value="F:oxidoreductase activity"/>
    <property type="evidence" value="ECO:0007669"/>
    <property type="project" value="InterPro"/>
</dbReference>
<accession>A0A2W5H477</accession>
<keyword evidence="3" id="KW-1015">Disulfide bond</keyword>
<dbReference type="InterPro" id="IPR036249">
    <property type="entry name" value="Thioredoxin-like_sf"/>
</dbReference>
<dbReference type="Gene3D" id="3.40.30.10">
    <property type="entry name" value="Glutaredoxin"/>
    <property type="match status" value="1"/>
</dbReference>
<evidence type="ECO:0000256" key="1">
    <source>
        <dbReference type="ARBA" id="ARBA00004196"/>
    </source>
</evidence>
<name>A0A2W5H477_9SPHI</name>
<evidence type="ECO:0000259" key="5">
    <source>
        <dbReference type="PROSITE" id="PS51352"/>
    </source>
</evidence>
<dbReference type="GO" id="GO:0017004">
    <property type="term" value="P:cytochrome complex assembly"/>
    <property type="evidence" value="ECO:0007669"/>
    <property type="project" value="UniProtKB-KW"/>
</dbReference>
<comment type="subcellular location">
    <subcellularLocation>
        <location evidence="1">Cell envelope</location>
    </subcellularLocation>
</comment>
<dbReference type="CDD" id="cd02966">
    <property type="entry name" value="TlpA_like_family"/>
    <property type="match status" value="1"/>
</dbReference>
<dbReference type="SUPFAM" id="SSF52833">
    <property type="entry name" value="Thioredoxin-like"/>
    <property type="match status" value="1"/>
</dbReference>
<evidence type="ECO:0000256" key="3">
    <source>
        <dbReference type="ARBA" id="ARBA00023157"/>
    </source>
</evidence>
<protein>
    <recommendedName>
        <fullName evidence="5">Thioredoxin domain-containing protein</fullName>
    </recommendedName>
</protein>
<dbReference type="EMBL" id="QFOI01000069">
    <property type="protein sequence ID" value="PZP50402.1"/>
    <property type="molecule type" value="Genomic_DNA"/>
</dbReference>
<proteinExistence type="predicted"/>
<dbReference type="InterPro" id="IPR000866">
    <property type="entry name" value="AhpC/TSA"/>
</dbReference>
<reference evidence="6 7" key="1">
    <citation type="submission" date="2017-11" db="EMBL/GenBank/DDBJ databases">
        <title>Infants hospitalized years apart are colonized by the same room-sourced microbial strains.</title>
        <authorList>
            <person name="Brooks B."/>
            <person name="Olm M.R."/>
            <person name="Firek B.A."/>
            <person name="Baker R."/>
            <person name="Thomas B.C."/>
            <person name="Morowitz M.J."/>
            <person name="Banfield J.F."/>
        </authorList>
    </citation>
    <scope>NUCLEOTIDE SEQUENCE [LARGE SCALE GENOMIC DNA]</scope>
    <source>
        <strain evidence="6">S2_009_000_R2_76</strain>
    </source>
</reference>
<sequence>MKKCLMILFLGVSIVSYSQKMIVKGNVKNLKGYLYIDVYNDNGIVRDSIKVKKDGSFTGVLTVKKTPETRRFWFGHTGKLAWVEPGTQTITGAILDSSIDVTIKGTPTQNDYAQFQQGHKKIMDSLDKVYANSFNNLDSIQMKQMSDKYFSKLSNALEAYDFQFVTSHPNSYHSLAIVADRQNDYENCELMLSKLSPRLRNSELRKRIEKQMVMGKRSANGVKIMDFTRNDPSGNPVSIQSFKGKYMLIDFWASWCHPCRAENPNVLAAYNKFKDKGFDVLSVSIDDNKESWKKAIAMDSLPWTQVLDRENRKSPILDYYGITGIPSQILIDPNGIIIGRNLRGEKLEKALAKIFN</sequence>
<evidence type="ECO:0000256" key="2">
    <source>
        <dbReference type="ARBA" id="ARBA00022748"/>
    </source>
</evidence>
<dbReference type="Proteomes" id="UP000249645">
    <property type="component" value="Unassembled WGS sequence"/>
</dbReference>
<keyword evidence="2" id="KW-0201">Cytochrome c-type biogenesis</keyword>
<dbReference type="AlphaFoldDB" id="A0A2W5H477"/>